<dbReference type="AlphaFoldDB" id="A0C3K8"/>
<proteinExistence type="predicted"/>
<feature type="region of interest" description="Disordered" evidence="1">
    <location>
        <begin position="378"/>
        <end position="455"/>
    </location>
</feature>
<reference evidence="2 3" key="1">
    <citation type="journal article" date="2006" name="Nature">
        <title>Global trends of whole-genome duplications revealed by the ciliate Paramecium tetraurelia.</title>
        <authorList>
            <consortium name="Genoscope"/>
            <person name="Aury J.-M."/>
            <person name="Jaillon O."/>
            <person name="Duret L."/>
            <person name="Noel B."/>
            <person name="Jubin C."/>
            <person name="Porcel B.M."/>
            <person name="Segurens B."/>
            <person name="Daubin V."/>
            <person name="Anthouard V."/>
            <person name="Aiach N."/>
            <person name="Arnaiz O."/>
            <person name="Billaut A."/>
            <person name="Beisson J."/>
            <person name="Blanc I."/>
            <person name="Bouhouche K."/>
            <person name="Camara F."/>
            <person name="Duharcourt S."/>
            <person name="Guigo R."/>
            <person name="Gogendeau D."/>
            <person name="Katinka M."/>
            <person name="Keller A.-M."/>
            <person name="Kissmehl R."/>
            <person name="Klotz C."/>
            <person name="Koll F."/>
            <person name="Le Moue A."/>
            <person name="Lepere C."/>
            <person name="Malinsky S."/>
            <person name="Nowacki M."/>
            <person name="Nowak J.K."/>
            <person name="Plattner H."/>
            <person name="Poulain J."/>
            <person name="Ruiz F."/>
            <person name="Serrano V."/>
            <person name="Zagulski M."/>
            <person name="Dessen P."/>
            <person name="Betermier M."/>
            <person name="Weissenbach J."/>
            <person name="Scarpelli C."/>
            <person name="Schachter V."/>
            <person name="Sperling L."/>
            <person name="Meyer E."/>
            <person name="Cohen J."/>
            <person name="Wincker P."/>
        </authorList>
    </citation>
    <scope>NUCLEOTIDE SEQUENCE [LARGE SCALE GENOMIC DNA]</scope>
    <source>
        <strain evidence="2 3">Stock d4-2</strain>
    </source>
</reference>
<dbReference type="RefSeq" id="XP_001432772.1">
    <property type="nucleotide sequence ID" value="XM_001432735.1"/>
</dbReference>
<accession>A0C3K8</accession>
<protein>
    <submittedName>
        <fullName evidence="2">Uncharacterized protein</fullName>
    </submittedName>
</protein>
<evidence type="ECO:0000256" key="1">
    <source>
        <dbReference type="SAM" id="MobiDB-lite"/>
    </source>
</evidence>
<name>A0C3K8_PARTE</name>
<dbReference type="EMBL" id="CT868038">
    <property type="protein sequence ID" value="CAK65375.1"/>
    <property type="molecule type" value="Genomic_DNA"/>
</dbReference>
<evidence type="ECO:0000313" key="3">
    <source>
        <dbReference type="Proteomes" id="UP000000600"/>
    </source>
</evidence>
<dbReference type="HOGENOM" id="CLU_527311_0_0_1"/>
<gene>
    <name evidence="2" type="ORF">GSPATT00034854001</name>
</gene>
<evidence type="ECO:0000313" key="2">
    <source>
        <dbReference type="EMBL" id="CAK65375.1"/>
    </source>
</evidence>
<keyword evidence="3" id="KW-1185">Reference proteome</keyword>
<dbReference type="OMA" id="SWEYHED"/>
<dbReference type="OrthoDB" id="306557at2759"/>
<feature type="region of interest" description="Disordered" evidence="1">
    <location>
        <begin position="296"/>
        <end position="337"/>
    </location>
</feature>
<feature type="compositionally biased region" description="Acidic residues" evidence="1">
    <location>
        <begin position="438"/>
        <end position="455"/>
    </location>
</feature>
<dbReference type="GeneID" id="5018557"/>
<dbReference type="InParanoid" id="A0C3K8"/>
<feature type="compositionally biased region" description="Basic residues" evidence="1">
    <location>
        <begin position="319"/>
        <end position="330"/>
    </location>
</feature>
<sequence length="516" mass="60053">MRVQASSFRLPVLKLQPKDPQFSLSYGDNNQSSSSMIKYQSNPQRYYDPSPVKKRVRGMTIAIYNSQEKLKTAEFRYGSDLITQTQPLNQSASVVNTVRRYRNKLKQLMYQPPKEDGGLSRDPRIYSFKEPAASIRLDRLANDRGDQQLKDKVTQLMSKVKLLLSTQQFYQEPQQQETFQVTMVRLKDEYDCLYQDFNDYYVQNKKLDNQVIQLQNHMEIIKTLLKPKRPTMTRKQSAILFDQDKQEVLIPEISEKVEETPQLSEIIDIPPPRQQTPIISQAEPEESVFTPLTSIQLNEDQPPSDLDKEETNNNSPSSPKKKRTKNKRSPQKSQKSIIFQVSVQDLSQLDFNPLSSQQQQLSSRSKIPLEDIPLKSVRSTKSEQLVEIDNKQDETPISEKTPLKKQTSNLGSLNKRRNTVLENKQGRRVQKGAAAISEQDDSQSELGEDEDQEKEEVIEIQEEEHQENQTKNFYYYDSLLDKLIESENIYRYPFYQSWEYHEDQIIQGAIFGEFDL</sequence>
<dbReference type="KEGG" id="ptm:GSPATT00034854001"/>
<organism evidence="2 3">
    <name type="scientific">Paramecium tetraurelia</name>
    <dbReference type="NCBI Taxonomy" id="5888"/>
    <lineage>
        <taxon>Eukaryota</taxon>
        <taxon>Sar</taxon>
        <taxon>Alveolata</taxon>
        <taxon>Ciliophora</taxon>
        <taxon>Intramacronucleata</taxon>
        <taxon>Oligohymenophorea</taxon>
        <taxon>Peniculida</taxon>
        <taxon>Parameciidae</taxon>
        <taxon>Paramecium</taxon>
    </lineage>
</organism>
<dbReference type="Proteomes" id="UP000000600">
    <property type="component" value="Unassembled WGS sequence"/>
</dbReference>